<dbReference type="SUPFAM" id="SSF57667">
    <property type="entry name" value="beta-beta-alpha zinc fingers"/>
    <property type="match status" value="1"/>
</dbReference>
<dbReference type="InterPro" id="IPR036236">
    <property type="entry name" value="Znf_C2H2_sf"/>
</dbReference>
<accession>A0A6I9WCU0</accession>
<dbReference type="AlphaFoldDB" id="A0A6I9WCU0"/>
<dbReference type="RefSeq" id="XP_011640044.1">
    <property type="nucleotide sequence ID" value="XM_011641742.1"/>
</dbReference>
<dbReference type="GO" id="GO:0008270">
    <property type="term" value="F:zinc ion binding"/>
    <property type="evidence" value="ECO:0007669"/>
    <property type="project" value="UniProtKB-KW"/>
</dbReference>
<evidence type="ECO:0000256" key="1">
    <source>
        <dbReference type="PROSITE-ProRule" id="PRU00042"/>
    </source>
</evidence>
<keyword evidence="1" id="KW-0863">Zinc-finger</keyword>
<dbReference type="Gene3D" id="3.30.160.60">
    <property type="entry name" value="Classic Zinc Finger"/>
    <property type="match status" value="1"/>
</dbReference>
<dbReference type="PROSITE" id="PS50157">
    <property type="entry name" value="ZINC_FINGER_C2H2_2"/>
    <property type="match status" value="1"/>
</dbReference>
<organism evidence="3 4">
    <name type="scientific">Pogonomyrmex barbatus</name>
    <name type="common">red harvester ant</name>
    <dbReference type="NCBI Taxonomy" id="144034"/>
    <lineage>
        <taxon>Eukaryota</taxon>
        <taxon>Metazoa</taxon>
        <taxon>Ecdysozoa</taxon>
        <taxon>Arthropoda</taxon>
        <taxon>Hexapoda</taxon>
        <taxon>Insecta</taxon>
        <taxon>Pterygota</taxon>
        <taxon>Neoptera</taxon>
        <taxon>Endopterygota</taxon>
        <taxon>Hymenoptera</taxon>
        <taxon>Apocrita</taxon>
        <taxon>Aculeata</taxon>
        <taxon>Formicoidea</taxon>
        <taxon>Formicidae</taxon>
        <taxon>Myrmicinae</taxon>
        <taxon>Pogonomyrmex</taxon>
    </lineage>
</organism>
<dbReference type="OrthoDB" id="10004641at2759"/>
<keyword evidence="1" id="KW-0862">Zinc</keyword>
<sequence length="108" mass="12888">MCESKGQSLAEGFICTNDASTALLWPYKVEQEYNANDEQQLQRLSFVYENCETYVCADCGKTYVAKRSLWRHQKFECVNAKPRLRCDMCSYNTPHKWCLDRHRRQRRH</sequence>
<feature type="domain" description="C2H2-type" evidence="2">
    <location>
        <begin position="54"/>
        <end position="82"/>
    </location>
</feature>
<evidence type="ECO:0000259" key="2">
    <source>
        <dbReference type="PROSITE" id="PS50157"/>
    </source>
</evidence>
<keyword evidence="1" id="KW-0479">Metal-binding</keyword>
<dbReference type="InterPro" id="IPR013087">
    <property type="entry name" value="Znf_C2H2_type"/>
</dbReference>
<name>A0A6I9WCU0_9HYME</name>
<gene>
    <name evidence="4" type="primary">LOC105429039</name>
</gene>
<evidence type="ECO:0000313" key="4">
    <source>
        <dbReference type="RefSeq" id="XP_011640044.1"/>
    </source>
</evidence>
<protein>
    <submittedName>
        <fullName evidence="4">Longitudinals lacking protein, isoforms A/B/D/L-like</fullName>
    </submittedName>
</protein>
<proteinExistence type="predicted"/>
<evidence type="ECO:0000313" key="3">
    <source>
        <dbReference type="Proteomes" id="UP000504615"/>
    </source>
</evidence>
<keyword evidence="3" id="KW-1185">Reference proteome</keyword>
<dbReference type="KEGG" id="pbar:105429039"/>
<reference evidence="4" key="1">
    <citation type="submission" date="2025-08" db="UniProtKB">
        <authorList>
            <consortium name="RefSeq"/>
        </authorList>
    </citation>
    <scope>IDENTIFICATION</scope>
</reference>
<dbReference type="SMART" id="SM00355">
    <property type="entry name" value="ZnF_C2H2"/>
    <property type="match status" value="2"/>
</dbReference>
<dbReference type="Proteomes" id="UP000504615">
    <property type="component" value="Unplaced"/>
</dbReference>
<dbReference type="GeneID" id="105429039"/>